<dbReference type="InterPro" id="IPR039426">
    <property type="entry name" value="TonB-dep_rcpt-like"/>
</dbReference>
<keyword evidence="3 11" id="KW-1134">Transmembrane beta strand</keyword>
<keyword evidence="17" id="KW-1185">Reference proteome</keyword>
<dbReference type="GO" id="GO:0006826">
    <property type="term" value="P:iron ion transport"/>
    <property type="evidence" value="ECO:0007669"/>
    <property type="project" value="UniProtKB-KW"/>
</dbReference>
<feature type="domain" description="TonB-dependent receptor plug" evidence="15">
    <location>
        <begin position="52"/>
        <end position="163"/>
    </location>
</feature>
<dbReference type="AlphaFoldDB" id="A0AAF0BLV9"/>
<keyword evidence="8 12" id="KW-0798">TonB box</keyword>
<evidence type="ECO:0000256" key="10">
    <source>
        <dbReference type="ARBA" id="ARBA00023237"/>
    </source>
</evidence>
<evidence type="ECO:0000256" key="12">
    <source>
        <dbReference type="RuleBase" id="RU003357"/>
    </source>
</evidence>
<evidence type="ECO:0000256" key="7">
    <source>
        <dbReference type="ARBA" id="ARBA00023065"/>
    </source>
</evidence>
<gene>
    <name evidence="16" type="ORF">PH603_13815</name>
</gene>
<dbReference type="PANTHER" id="PTHR32552:SF81">
    <property type="entry name" value="TONB-DEPENDENT OUTER MEMBRANE RECEPTOR"/>
    <property type="match status" value="1"/>
</dbReference>
<feature type="chain" id="PRO_5042212241" evidence="13">
    <location>
        <begin position="29"/>
        <end position="786"/>
    </location>
</feature>
<evidence type="ECO:0000256" key="4">
    <source>
        <dbReference type="ARBA" id="ARBA00022496"/>
    </source>
</evidence>
<keyword evidence="9 11" id="KW-0472">Membrane</keyword>
<evidence type="ECO:0000256" key="1">
    <source>
        <dbReference type="ARBA" id="ARBA00004571"/>
    </source>
</evidence>
<organism evidence="16 17">
    <name type="scientific">Gimibacter soli</name>
    <dbReference type="NCBI Taxonomy" id="3024400"/>
    <lineage>
        <taxon>Bacteria</taxon>
        <taxon>Pseudomonadati</taxon>
        <taxon>Pseudomonadota</taxon>
        <taxon>Alphaproteobacteria</taxon>
        <taxon>Kordiimonadales</taxon>
        <taxon>Temperatibacteraceae</taxon>
        <taxon>Gimibacter</taxon>
    </lineage>
</organism>
<name>A0AAF0BLV9_9PROT</name>
<dbReference type="Pfam" id="PF00593">
    <property type="entry name" value="TonB_dep_Rec_b-barrel"/>
    <property type="match status" value="1"/>
</dbReference>
<evidence type="ECO:0000313" key="16">
    <source>
        <dbReference type="EMBL" id="WCL53611.1"/>
    </source>
</evidence>
<reference evidence="16" key="1">
    <citation type="submission" date="2023-01" db="EMBL/GenBank/DDBJ databases">
        <title>The genome sequence of Kordiimonadaceae bacterium 6D33.</title>
        <authorList>
            <person name="Liu Y."/>
        </authorList>
    </citation>
    <scope>NUCLEOTIDE SEQUENCE</scope>
    <source>
        <strain evidence="16">6D33</strain>
    </source>
</reference>
<evidence type="ECO:0000256" key="8">
    <source>
        <dbReference type="ARBA" id="ARBA00023077"/>
    </source>
</evidence>
<keyword evidence="2 11" id="KW-0813">Transport</keyword>
<sequence>MQGKTSKLLRATSIVALVAVPMTTAASAQDTTARSADFEEIVVTSRKRSETLQDVPFSVNAKTEEQLRNSGATGLADMARNVAGLAITDLGPGQSQIAIRGVAAGQTIRDMAGVKEQVGVYLDESPISVALFTPDVDLFDLERVEVLRGPQGTLFGAGSLSGTVRYITKAPEMNSSEAVVEAGANQVDGGGFGWSLKTAVNLPIAEDKAAIRAVAYHTKMPGFIDAVTINGREKDVNDGGKSGFRVAATFKPTENLSITPRILFQKLDTDGYPRIDVWNILGNPYTTTEPAVTLGEREQYVQLEEGLSDNFMLLDGKVEYEGDNVIFTSITSYTDREVEVVRDATQLTGSVTFDFGAPDGVRLDAPLTDTTDLKIWSQEVRLSSNNDGPLTWVLGGYYTDWKRDYGQVLDTPGWTDATGVPTQGTIGAGVDQPYWSALNIDFKQVALFGEATYAVSDRMDITGGLRWYDYDEERRLRFDGPFADPTDRTDNAGANGFAPRVILSYDTSDDVTVNAQVSKGFRLGGVNDPINLPLCSDEDKAIFGGRDQFEDESVWNYEVGAKANLGNKGSLNVAGFYTDINGLQIPVTAGSCSSRLVMNVPSARSMGVEAEFTYRPTENMDFAMGATITDAEIRSTVVDGAGNVIGAIEKGNRLPTAPKFQFNAALNYYWQFGTDYEGFISATFQHVGSVYSLVEAQADGYDTFTPRNYGGLTVSSISFDPKLPSYNIGNFRIGARRGHYEIAFFVNNLWDERAYLSLDVERGRVARVGYLTNQPRTFGVNFRSEF</sequence>
<evidence type="ECO:0000259" key="15">
    <source>
        <dbReference type="Pfam" id="PF07715"/>
    </source>
</evidence>
<dbReference type="KEGG" id="gso:PH603_13815"/>
<evidence type="ECO:0000256" key="2">
    <source>
        <dbReference type="ARBA" id="ARBA00022448"/>
    </source>
</evidence>
<dbReference type="PANTHER" id="PTHR32552">
    <property type="entry name" value="FERRICHROME IRON RECEPTOR-RELATED"/>
    <property type="match status" value="1"/>
</dbReference>
<comment type="subcellular location">
    <subcellularLocation>
        <location evidence="1 11">Cell outer membrane</location>
        <topology evidence="1 11">Multi-pass membrane protein</topology>
    </subcellularLocation>
</comment>
<dbReference type="SUPFAM" id="SSF56935">
    <property type="entry name" value="Porins"/>
    <property type="match status" value="1"/>
</dbReference>
<proteinExistence type="inferred from homology"/>
<accession>A0AAF0BLV9</accession>
<evidence type="ECO:0000256" key="11">
    <source>
        <dbReference type="PROSITE-ProRule" id="PRU01360"/>
    </source>
</evidence>
<evidence type="ECO:0000256" key="3">
    <source>
        <dbReference type="ARBA" id="ARBA00022452"/>
    </source>
</evidence>
<dbReference type="Pfam" id="PF07715">
    <property type="entry name" value="Plug"/>
    <property type="match status" value="1"/>
</dbReference>
<evidence type="ECO:0000256" key="6">
    <source>
        <dbReference type="ARBA" id="ARBA00023004"/>
    </source>
</evidence>
<evidence type="ECO:0000256" key="9">
    <source>
        <dbReference type="ARBA" id="ARBA00023136"/>
    </source>
</evidence>
<keyword evidence="10 11" id="KW-0998">Cell outer membrane</keyword>
<dbReference type="Gene3D" id="2.40.170.20">
    <property type="entry name" value="TonB-dependent receptor, beta-barrel domain"/>
    <property type="match status" value="1"/>
</dbReference>
<keyword evidence="5 11" id="KW-0812">Transmembrane</keyword>
<evidence type="ECO:0000313" key="17">
    <source>
        <dbReference type="Proteomes" id="UP001217500"/>
    </source>
</evidence>
<dbReference type="RefSeq" id="WP_289503123.1">
    <property type="nucleotide sequence ID" value="NZ_CP116805.1"/>
</dbReference>
<evidence type="ECO:0000256" key="5">
    <source>
        <dbReference type="ARBA" id="ARBA00022692"/>
    </source>
</evidence>
<keyword evidence="6" id="KW-0408">Iron</keyword>
<dbReference type="InterPro" id="IPR036942">
    <property type="entry name" value="Beta-barrel_TonB_sf"/>
</dbReference>
<dbReference type="PROSITE" id="PS52016">
    <property type="entry name" value="TONB_DEPENDENT_REC_3"/>
    <property type="match status" value="1"/>
</dbReference>
<dbReference type="InterPro" id="IPR012910">
    <property type="entry name" value="Plug_dom"/>
</dbReference>
<evidence type="ECO:0000259" key="14">
    <source>
        <dbReference type="Pfam" id="PF00593"/>
    </source>
</evidence>
<dbReference type="InterPro" id="IPR000531">
    <property type="entry name" value="Beta-barrel_TonB"/>
</dbReference>
<evidence type="ECO:0000256" key="13">
    <source>
        <dbReference type="SAM" id="SignalP"/>
    </source>
</evidence>
<keyword evidence="7" id="KW-0406">Ion transport</keyword>
<protein>
    <submittedName>
        <fullName evidence="16">TonB-dependent receptor</fullName>
    </submittedName>
</protein>
<dbReference type="EMBL" id="CP116805">
    <property type="protein sequence ID" value="WCL53611.1"/>
    <property type="molecule type" value="Genomic_DNA"/>
</dbReference>
<keyword evidence="4" id="KW-0410">Iron transport</keyword>
<keyword evidence="13" id="KW-0732">Signal</keyword>
<dbReference type="GO" id="GO:0009279">
    <property type="term" value="C:cell outer membrane"/>
    <property type="evidence" value="ECO:0007669"/>
    <property type="project" value="UniProtKB-SubCell"/>
</dbReference>
<dbReference type="Proteomes" id="UP001217500">
    <property type="component" value="Chromosome"/>
</dbReference>
<feature type="domain" description="TonB-dependent receptor-like beta-barrel" evidence="14">
    <location>
        <begin position="315"/>
        <end position="749"/>
    </location>
</feature>
<keyword evidence="16" id="KW-0675">Receptor</keyword>
<comment type="similarity">
    <text evidence="11 12">Belongs to the TonB-dependent receptor family.</text>
</comment>
<feature type="signal peptide" evidence="13">
    <location>
        <begin position="1"/>
        <end position="28"/>
    </location>
</feature>